<dbReference type="Gene3D" id="3.10.350.10">
    <property type="entry name" value="LysM domain"/>
    <property type="match status" value="2"/>
</dbReference>
<dbReference type="PANTHER" id="PTHR33734:SF22">
    <property type="entry name" value="MEMBRANE-BOUND LYTIC MUREIN TRANSGLYCOSYLASE D"/>
    <property type="match status" value="1"/>
</dbReference>
<dbReference type="InterPro" id="IPR036908">
    <property type="entry name" value="RlpA-like_sf"/>
</dbReference>
<dbReference type="PANTHER" id="PTHR33734">
    <property type="entry name" value="LYSM DOMAIN-CONTAINING GPI-ANCHORED PROTEIN 2"/>
    <property type="match status" value="1"/>
</dbReference>
<dbReference type="Proteomes" id="UP000320042">
    <property type="component" value="Unassembled WGS sequence"/>
</dbReference>
<accession>A0A563UBV1</accession>
<keyword evidence="5" id="KW-1185">Reference proteome</keyword>
<dbReference type="Gene3D" id="2.40.40.10">
    <property type="entry name" value="RlpA-like domain"/>
    <property type="match status" value="1"/>
</dbReference>
<evidence type="ECO:0000313" key="5">
    <source>
        <dbReference type="Proteomes" id="UP000320042"/>
    </source>
</evidence>
<feature type="compositionally biased region" description="Low complexity" evidence="1">
    <location>
        <begin position="91"/>
        <end position="120"/>
    </location>
</feature>
<reference evidence="4 5" key="1">
    <citation type="submission" date="2019-07" db="EMBL/GenBank/DDBJ databases">
        <authorList>
            <person name="Kim J."/>
        </authorList>
    </citation>
    <scope>NUCLEOTIDE SEQUENCE [LARGE SCALE GENOMIC DNA]</scope>
    <source>
        <strain evidence="5">dk17</strain>
    </source>
</reference>
<dbReference type="EMBL" id="VOEJ01000005">
    <property type="protein sequence ID" value="TWR28814.1"/>
    <property type="molecule type" value="Genomic_DNA"/>
</dbReference>
<sequence length="351" mass="37789">MKFKLLVLIILSVALSSSLYATSIPLDSIGIENLNGKKVILHKLDPKDNFYSIGRKYGVSPKVIMDFNKNAKMAIGAIIKVPTERSIVETTGTPAQQTQAQPAVQQPAATQPAAVQTKPATQPPVVSPPPATQGKPVITQPAPVAANNQAANNANPPAIQQYKVSAGETLYSIAKRFGTTVEDLTKLNNLKSTIMPGQVLQVRTGTPPPPQQPVAQQQDSNGGIPPRNAGSDSLITRRDSTYLAPDSLDRRGTNRYGLFEKNEKGVATYIDDASLDPNKKLILHRTAPIGTVMRLTNPMTGKFVFAKVVGRFTDDQATRDVIVVMTKNVAQSIGAIDKRFQVNISYGTPNE</sequence>
<feature type="signal peptide" evidence="2">
    <location>
        <begin position="1"/>
        <end position="21"/>
    </location>
</feature>
<proteinExistence type="predicted"/>
<dbReference type="InterPro" id="IPR018392">
    <property type="entry name" value="LysM"/>
</dbReference>
<dbReference type="CDD" id="cd00118">
    <property type="entry name" value="LysM"/>
    <property type="match status" value="1"/>
</dbReference>
<dbReference type="InterPro" id="IPR036779">
    <property type="entry name" value="LysM_dom_sf"/>
</dbReference>
<feature type="domain" description="LysM" evidence="3">
    <location>
        <begin position="160"/>
        <end position="202"/>
    </location>
</feature>
<dbReference type="PROSITE" id="PS51782">
    <property type="entry name" value="LYSM"/>
    <property type="match status" value="1"/>
</dbReference>
<protein>
    <submittedName>
        <fullName evidence="4">LysM peptidoglycan-binding domain-containing protein</fullName>
    </submittedName>
</protein>
<feature type="region of interest" description="Disordered" evidence="1">
    <location>
        <begin position="91"/>
        <end position="134"/>
    </location>
</feature>
<comment type="caution">
    <text evidence="4">The sequence shown here is derived from an EMBL/GenBank/DDBJ whole genome shotgun (WGS) entry which is preliminary data.</text>
</comment>
<dbReference type="OrthoDB" id="2149800at2"/>
<keyword evidence="2" id="KW-0732">Signal</keyword>
<dbReference type="SMART" id="SM00257">
    <property type="entry name" value="LysM"/>
    <property type="match status" value="2"/>
</dbReference>
<feature type="region of interest" description="Disordered" evidence="1">
    <location>
        <begin position="200"/>
        <end position="248"/>
    </location>
</feature>
<organism evidence="4 5">
    <name type="scientific">Mucilaginibacter pallidiroseus</name>
    <dbReference type="NCBI Taxonomy" id="2599295"/>
    <lineage>
        <taxon>Bacteria</taxon>
        <taxon>Pseudomonadati</taxon>
        <taxon>Bacteroidota</taxon>
        <taxon>Sphingobacteriia</taxon>
        <taxon>Sphingobacteriales</taxon>
        <taxon>Sphingobacteriaceae</taxon>
        <taxon>Mucilaginibacter</taxon>
    </lineage>
</organism>
<dbReference type="AlphaFoldDB" id="A0A563UBV1"/>
<evidence type="ECO:0000259" key="3">
    <source>
        <dbReference type="PROSITE" id="PS51782"/>
    </source>
</evidence>
<name>A0A563UBV1_9SPHI</name>
<feature type="chain" id="PRO_5022045987" evidence="2">
    <location>
        <begin position="22"/>
        <end position="351"/>
    </location>
</feature>
<feature type="compositionally biased region" description="Pro residues" evidence="1">
    <location>
        <begin position="121"/>
        <end position="131"/>
    </location>
</feature>
<evidence type="ECO:0000256" key="2">
    <source>
        <dbReference type="SAM" id="SignalP"/>
    </source>
</evidence>
<dbReference type="SUPFAM" id="SSF54106">
    <property type="entry name" value="LysM domain"/>
    <property type="match status" value="1"/>
</dbReference>
<evidence type="ECO:0000313" key="4">
    <source>
        <dbReference type="EMBL" id="TWR28814.1"/>
    </source>
</evidence>
<dbReference type="RefSeq" id="WP_146381999.1">
    <property type="nucleotide sequence ID" value="NZ_VOEJ01000005.1"/>
</dbReference>
<evidence type="ECO:0000256" key="1">
    <source>
        <dbReference type="SAM" id="MobiDB-lite"/>
    </source>
</evidence>
<gene>
    <name evidence="4" type="ORF">FPZ43_11115</name>
</gene>
<dbReference type="Pfam" id="PF01476">
    <property type="entry name" value="LysM"/>
    <property type="match status" value="2"/>
</dbReference>